<proteinExistence type="inferred from homology"/>
<dbReference type="EC" id="5.1.3.15" evidence="3 5"/>
<dbReference type="Proteomes" id="UP000606974">
    <property type="component" value="Unassembled WGS sequence"/>
</dbReference>
<dbReference type="GO" id="GO:0005975">
    <property type="term" value="P:carbohydrate metabolic process"/>
    <property type="evidence" value="ECO:0007669"/>
    <property type="project" value="InterPro"/>
</dbReference>
<name>A0A8H7ALT2_9EURO</name>
<accession>A0A8H7ALT2</accession>
<evidence type="ECO:0000256" key="5">
    <source>
        <dbReference type="PIRNR" id="PIRNR016020"/>
    </source>
</evidence>
<evidence type="ECO:0000256" key="7">
    <source>
        <dbReference type="PIRSR" id="PIRSR016020-2"/>
    </source>
</evidence>
<gene>
    <name evidence="8" type="ORF">GJ744_007590</name>
</gene>
<keyword evidence="9" id="KW-1185">Reference proteome</keyword>
<dbReference type="GO" id="GO:0047938">
    <property type="term" value="F:glucose-6-phosphate 1-epimerase activity"/>
    <property type="evidence" value="ECO:0007669"/>
    <property type="project" value="UniProtKB-UniRule"/>
</dbReference>
<dbReference type="PIRSF" id="PIRSF016020">
    <property type="entry name" value="PHexose_mutarotase"/>
    <property type="match status" value="1"/>
</dbReference>
<dbReference type="InterPro" id="IPR014718">
    <property type="entry name" value="GH-type_carb-bd"/>
</dbReference>
<dbReference type="Gene3D" id="2.70.98.10">
    <property type="match status" value="1"/>
</dbReference>
<evidence type="ECO:0000256" key="2">
    <source>
        <dbReference type="ARBA" id="ARBA00005866"/>
    </source>
</evidence>
<dbReference type="PANTHER" id="PTHR11122:SF13">
    <property type="entry name" value="GLUCOSE-6-PHOSPHATE 1-EPIMERASE"/>
    <property type="match status" value="1"/>
</dbReference>
<evidence type="ECO:0000256" key="6">
    <source>
        <dbReference type="PIRSR" id="PIRSR016020-1"/>
    </source>
</evidence>
<feature type="binding site" evidence="7">
    <location>
        <position position="103"/>
    </location>
    <ligand>
        <name>substrate</name>
    </ligand>
</feature>
<dbReference type="GO" id="GO:0030246">
    <property type="term" value="F:carbohydrate binding"/>
    <property type="evidence" value="ECO:0007669"/>
    <property type="project" value="UniProtKB-UniRule"/>
</dbReference>
<evidence type="ECO:0000256" key="3">
    <source>
        <dbReference type="ARBA" id="ARBA00012083"/>
    </source>
</evidence>
<protein>
    <recommendedName>
        <fullName evidence="3 5">Glucose-6-phosphate 1-epimerase</fullName>
        <ecNumber evidence="3 5">5.1.3.15</ecNumber>
    </recommendedName>
</protein>
<dbReference type="GO" id="GO:0005737">
    <property type="term" value="C:cytoplasm"/>
    <property type="evidence" value="ECO:0007669"/>
    <property type="project" value="TreeGrafter"/>
</dbReference>
<comment type="function">
    <text evidence="5">Catalyzes the interconversion between the alpha and beta anomers from at least three hexose 6-phosphate sugars (Glc6P, Gal6P, and Man6P).</text>
</comment>
<keyword evidence="4 5" id="KW-0413">Isomerase</keyword>
<dbReference type="InterPro" id="IPR008183">
    <property type="entry name" value="Aldose_1/G6P_1-epimerase"/>
</dbReference>
<feature type="active site" evidence="6">
    <location>
        <position position="294"/>
    </location>
</feature>
<evidence type="ECO:0000256" key="4">
    <source>
        <dbReference type="ARBA" id="ARBA00023235"/>
    </source>
</evidence>
<dbReference type="PANTHER" id="PTHR11122">
    <property type="entry name" value="APOSPORY-ASSOCIATED PROTEIN C-RELATED"/>
    <property type="match status" value="1"/>
</dbReference>
<feature type="binding site" evidence="7">
    <location>
        <position position="74"/>
    </location>
    <ligand>
        <name>substrate</name>
    </ligand>
</feature>
<dbReference type="AlphaFoldDB" id="A0A8H7ALT2"/>
<feature type="binding site" evidence="7">
    <location>
        <position position="98"/>
    </location>
    <ligand>
        <name>substrate</name>
    </ligand>
</feature>
<sequence length="319" mass="34657">MERKHKPSTIPISPSLPQAAVDVSDYNVKATLPSRDTVTINLFGATVTSWTLASGEEQLFLSSAAKLDGSKAIRGGIPVVFPVFGPPVKDHATGKLPQHGFARSVLWEFLGKNTSESRSGKKGGDEEVKLDFGLSSGMLPEEMRQKWPYEFGLVYSVTLGKDTLETGLHVQNTGGEVVEFQALFHNYLRIQDISQISIHGLSTSPCLNKTTSPASMISPSSSAEPLTLTAETDRVYSSLKPSDPITVQQSDKTKFLLTREGLTDCTVWNPWQKGAEGMADFEPKDGWRQMVCVEPGAVSGWVRLEAGDAWEGGQVIKAD</sequence>
<organism evidence="8 9">
    <name type="scientific">Endocarpon pusillum</name>
    <dbReference type="NCBI Taxonomy" id="364733"/>
    <lineage>
        <taxon>Eukaryota</taxon>
        <taxon>Fungi</taxon>
        <taxon>Dikarya</taxon>
        <taxon>Ascomycota</taxon>
        <taxon>Pezizomycotina</taxon>
        <taxon>Eurotiomycetes</taxon>
        <taxon>Chaetothyriomycetidae</taxon>
        <taxon>Verrucariales</taxon>
        <taxon>Verrucariaceae</taxon>
        <taxon>Endocarpon</taxon>
    </lineage>
</organism>
<evidence type="ECO:0000256" key="1">
    <source>
        <dbReference type="ARBA" id="ARBA00001096"/>
    </source>
</evidence>
<reference evidence="8" key="1">
    <citation type="submission" date="2020-02" db="EMBL/GenBank/DDBJ databases">
        <authorList>
            <person name="Palmer J.M."/>
        </authorList>
    </citation>
    <scope>NUCLEOTIDE SEQUENCE</scope>
    <source>
        <strain evidence="8">EPUS1.4</strain>
        <tissue evidence="8">Thallus</tissue>
    </source>
</reference>
<dbReference type="OrthoDB" id="1659429at2759"/>
<evidence type="ECO:0000313" key="9">
    <source>
        <dbReference type="Proteomes" id="UP000606974"/>
    </source>
</evidence>
<dbReference type="Pfam" id="PF01263">
    <property type="entry name" value="Aldose_epim"/>
    <property type="match status" value="1"/>
</dbReference>
<comment type="caution">
    <text evidence="8">The sequence shown here is derived from an EMBL/GenBank/DDBJ whole genome shotgun (WGS) entry which is preliminary data.</text>
</comment>
<comment type="similarity">
    <text evidence="2 5">Belongs to the glucose-6-phosphate 1-epimerase family.</text>
</comment>
<dbReference type="CDD" id="cd09020">
    <property type="entry name" value="D-hex-6-P-epi_like"/>
    <property type="match status" value="1"/>
</dbReference>
<comment type="catalytic activity">
    <reaction evidence="1">
        <text>alpha-D-glucose 6-phosphate = beta-D-glucose 6-phosphate</text>
        <dbReference type="Rhea" id="RHEA:16249"/>
        <dbReference type="ChEBI" id="CHEBI:58225"/>
        <dbReference type="ChEBI" id="CHEBI:58247"/>
        <dbReference type="EC" id="5.1.3.15"/>
    </reaction>
</comment>
<feature type="active site" evidence="6">
    <location>
        <position position="185"/>
    </location>
</feature>
<dbReference type="SUPFAM" id="SSF74650">
    <property type="entry name" value="Galactose mutarotase-like"/>
    <property type="match status" value="1"/>
</dbReference>
<evidence type="ECO:0000313" key="8">
    <source>
        <dbReference type="EMBL" id="KAF7509719.1"/>
    </source>
</evidence>
<dbReference type="InterPro" id="IPR011013">
    <property type="entry name" value="Gal_mutarotase_sf_dom"/>
</dbReference>
<dbReference type="EMBL" id="JAACFV010000038">
    <property type="protein sequence ID" value="KAF7509719.1"/>
    <property type="molecule type" value="Genomic_DNA"/>
</dbReference>
<dbReference type="InterPro" id="IPR025532">
    <property type="entry name" value="G6P_1-epimerase"/>
</dbReference>